<dbReference type="RefSeq" id="WP_066328796.1">
    <property type="nucleotide sequence ID" value="NZ_LWSG01000005.1"/>
</dbReference>
<accession>A0A179T6U7</accession>
<name>A0A179T6U7_9BACI</name>
<comment type="caution">
    <text evidence="1">The sequence shown here is derived from an EMBL/GenBank/DDBJ whole genome shotgun (WGS) entry which is preliminary data.</text>
</comment>
<keyword evidence="2" id="KW-1185">Reference proteome</keyword>
<organism evidence="1 2">
    <name type="scientific">Metabacillus litoralis</name>
    <dbReference type="NCBI Taxonomy" id="152268"/>
    <lineage>
        <taxon>Bacteria</taxon>
        <taxon>Bacillati</taxon>
        <taxon>Bacillota</taxon>
        <taxon>Bacilli</taxon>
        <taxon>Bacillales</taxon>
        <taxon>Bacillaceae</taxon>
        <taxon>Metabacillus</taxon>
    </lineage>
</organism>
<reference evidence="2" key="1">
    <citation type="submission" date="2016-04" db="EMBL/GenBank/DDBJ databases">
        <authorList>
            <person name="Lyu Z."/>
            <person name="Lyu W."/>
        </authorList>
    </citation>
    <scope>NUCLEOTIDE SEQUENCE [LARGE SCALE GENOMIC DNA]</scope>
    <source>
        <strain evidence="2">C44</strain>
    </source>
</reference>
<dbReference type="OrthoDB" id="2894066at2"/>
<evidence type="ECO:0000313" key="1">
    <source>
        <dbReference type="EMBL" id="OAS88172.1"/>
    </source>
</evidence>
<gene>
    <name evidence="1" type="ORF">A6K24_17510</name>
</gene>
<dbReference type="EMBL" id="LWSG01000005">
    <property type="protein sequence ID" value="OAS88172.1"/>
    <property type="molecule type" value="Genomic_DNA"/>
</dbReference>
<evidence type="ECO:0000313" key="2">
    <source>
        <dbReference type="Proteomes" id="UP000078534"/>
    </source>
</evidence>
<dbReference type="Proteomes" id="UP000078534">
    <property type="component" value="Unassembled WGS sequence"/>
</dbReference>
<dbReference type="AlphaFoldDB" id="A0A179T6U7"/>
<protein>
    <submittedName>
        <fullName evidence="1">Uncharacterized protein</fullName>
    </submittedName>
</protein>
<proteinExistence type="predicted"/>
<sequence>MGSNSGSSGRVTVIFHHDEHSLKKIHNLAELTALLGSDLIFIDEFKEPKKLDKKVWKSHVNGMSLEVYLK</sequence>